<dbReference type="Proteomes" id="UP000070578">
    <property type="component" value="Unassembled WGS sequence"/>
</dbReference>
<reference evidence="4 5" key="1">
    <citation type="submission" date="2016-02" db="EMBL/GenBank/DDBJ databases">
        <authorList>
            <person name="Wen L."/>
            <person name="He K."/>
            <person name="Yang H."/>
        </authorList>
    </citation>
    <scope>NUCLEOTIDE SEQUENCE [LARGE SCALE GENOMIC DNA]</scope>
    <source>
        <strain evidence="4">ShG14-8</strain>
    </source>
</reference>
<dbReference type="InterPro" id="IPR011006">
    <property type="entry name" value="CheY-like_superfamily"/>
</dbReference>
<name>A0A139BT17_9PROT</name>
<reference evidence="4 5" key="2">
    <citation type="submission" date="2016-03" db="EMBL/GenBank/DDBJ databases">
        <title>New uncultured bacterium of the family Gallionellaceae from acid mine drainage: description and reconstruction of genome based on metagenomic analysis of microbial community.</title>
        <authorList>
            <person name="Kadnikov V."/>
            <person name="Ivasenko D."/>
            <person name="Beletsky A."/>
            <person name="Mardanov A."/>
            <person name="Danilova E."/>
            <person name="Pimenov N."/>
            <person name="Karnachuk O."/>
            <person name="Ravin N."/>
        </authorList>
    </citation>
    <scope>NUCLEOTIDE SEQUENCE [LARGE SCALE GENOMIC DNA]</scope>
    <source>
        <strain evidence="4">ShG14-8</strain>
    </source>
</reference>
<organism evidence="4 5">
    <name type="scientific">Candidatus Gallionella acididurans</name>
    <dbReference type="NCBI Taxonomy" id="1796491"/>
    <lineage>
        <taxon>Bacteria</taxon>
        <taxon>Pseudomonadati</taxon>
        <taxon>Pseudomonadota</taxon>
        <taxon>Betaproteobacteria</taxon>
        <taxon>Nitrosomonadales</taxon>
        <taxon>Gallionellaceae</taxon>
        <taxon>Gallionella</taxon>
    </lineage>
</organism>
<evidence type="ECO:0000313" key="4">
    <source>
        <dbReference type="EMBL" id="KXS31895.1"/>
    </source>
</evidence>
<dbReference type="SUPFAM" id="SSF52172">
    <property type="entry name" value="CheY-like"/>
    <property type="match status" value="1"/>
</dbReference>
<dbReference type="InterPro" id="IPR001789">
    <property type="entry name" value="Sig_transdc_resp-reg_receiver"/>
</dbReference>
<gene>
    <name evidence="4" type="ORF">AWT59_1984</name>
</gene>
<dbReference type="PANTHER" id="PTHR44591">
    <property type="entry name" value="STRESS RESPONSE REGULATOR PROTEIN 1"/>
    <property type="match status" value="1"/>
</dbReference>
<dbReference type="InterPro" id="IPR050595">
    <property type="entry name" value="Bact_response_regulator"/>
</dbReference>
<dbReference type="AlphaFoldDB" id="A0A139BT17"/>
<dbReference type="PROSITE" id="PS50110">
    <property type="entry name" value="RESPONSE_REGULATORY"/>
    <property type="match status" value="1"/>
</dbReference>
<dbReference type="PANTHER" id="PTHR44591:SF3">
    <property type="entry name" value="RESPONSE REGULATORY DOMAIN-CONTAINING PROTEIN"/>
    <property type="match status" value="1"/>
</dbReference>
<dbReference type="GO" id="GO:0000160">
    <property type="term" value="P:phosphorelay signal transduction system"/>
    <property type="evidence" value="ECO:0007669"/>
    <property type="project" value="InterPro"/>
</dbReference>
<dbReference type="EMBL" id="LSLI01000051">
    <property type="protein sequence ID" value="KXS31895.1"/>
    <property type="molecule type" value="Genomic_DNA"/>
</dbReference>
<keyword evidence="1 2" id="KW-0597">Phosphoprotein</keyword>
<dbReference type="Pfam" id="PF00072">
    <property type="entry name" value="Response_reg"/>
    <property type="match status" value="1"/>
</dbReference>
<evidence type="ECO:0000256" key="1">
    <source>
        <dbReference type="ARBA" id="ARBA00022553"/>
    </source>
</evidence>
<accession>A0A139BT17</accession>
<sequence length="172" mass="19542">MVQEKIMEKTKNNPGILVVDDAAENLMIMESILSKDYSLKLFNDSSDALDYAFANPPDLILLDVMMPKIDGFEVCRRLKANPKLADVPVIFITSRTDIEDEERGFSVGASDFIHKPISAPIVTARVKTHIKIKFMLDYLKYENSHLQKNVEHSSTELAKLKEFVWGSPFARH</sequence>
<dbReference type="SMART" id="SM00448">
    <property type="entry name" value="REC"/>
    <property type="match status" value="1"/>
</dbReference>
<comment type="caution">
    <text evidence="4">The sequence shown here is derived from an EMBL/GenBank/DDBJ whole genome shotgun (WGS) entry which is preliminary data.</text>
</comment>
<evidence type="ECO:0000256" key="2">
    <source>
        <dbReference type="PROSITE-ProRule" id="PRU00169"/>
    </source>
</evidence>
<evidence type="ECO:0000259" key="3">
    <source>
        <dbReference type="PROSITE" id="PS50110"/>
    </source>
</evidence>
<protein>
    <submittedName>
        <fullName evidence="4">Response regulator receiver protein</fullName>
    </submittedName>
</protein>
<feature type="domain" description="Response regulatory" evidence="3">
    <location>
        <begin position="15"/>
        <end position="130"/>
    </location>
</feature>
<evidence type="ECO:0000313" key="5">
    <source>
        <dbReference type="Proteomes" id="UP000070578"/>
    </source>
</evidence>
<feature type="modified residue" description="4-aspartylphosphate" evidence="2">
    <location>
        <position position="63"/>
    </location>
</feature>
<dbReference type="Gene3D" id="3.40.50.2300">
    <property type="match status" value="1"/>
</dbReference>
<proteinExistence type="predicted"/>